<evidence type="ECO:0000313" key="2">
    <source>
        <dbReference type="EMBL" id="KXS21421.1"/>
    </source>
</evidence>
<sequence length="329" mass="35680">MDQCIDLLCVDPDADVVLGVDVAVRDRLVGPDLQKKEGIDEKGKEQPRLDGNRDTNLNGRNPEPQALGVQLRHPAPNELQHLPQGGAVASGIKPLLPALPASHTPLTRKRSGAIFLDSDEDEMPAPKKRRFGAREPPRRVQNARVVNLDPNSDEEDHWLRGRAPTAPVFRVEDVMVKRATLPPVVSRSVNTTAPSVAGAASGAGPASIDGTRAAQRIDNPIHIELQVQREPSRSPDPIALSLASMTGMFPDAHPTYLASVLSRLNDDCEAATDEVLQKKGKYPKRGDDFLEAGGAESNKTSEDLSVVADKDFDNADPTFKPSKAYKRDR</sequence>
<reference evidence="2 3" key="1">
    <citation type="journal article" date="2015" name="Genome Biol. Evol.">
        <title>Phylogenomic analyses indicate that early fungi evolved digesting cell walls of algal ancestors of land plants.</title>
        <authorList>
            <person name="Chang Y."/>
            <person name="Wang S."/>
            <person name="Sekimoto S."/>
            <person name="Aerts A.L."/>
            <person name="Choi C."/>
            <person name="Clum A."/>
            <person name="LaButti K.M."/>
            <person name="Lindquist E.A."/>
            <person name="Yee Ngan C."/>
            <person name="Ohm R.A."/>
            <person name="Salamov A.A."/>
            <person name="Grigoriev I.V."/>
            <person name="Spatafora J.W."/>
            <person name="Berbee M.L."/>
        </authorList>
    </citation>
    <scope>NUCLEOTIDE SEQUENCE [LARGE SCALE GENOMIC DNA]</scope>
    <source>
        <strain evidence="2 3">JEL478</strain>
    </source>
</reference>
<dbReference type="AlphaFoldDB" id="A0A139AXE5"/>
<feature type="compositionally biased region" description="Basic and acidic residues" evidence="1">
    <location>
        <begin position="35"/>
        <end position="53"/>
    </location>
</feature>
<evidence type="ECO:0000313" key="3">
    <source>
        <dbReference type="Proteomes" id="UP000070544"/>
    </source>
</evidence>
<keyword evidence="3" id="KW-1185">Reference proteome</keyword>
<dbReference type="Proteomes" id="UP000070544">
    <property type="component" value="Unassembled WGS sequence"/>
</dbReference>
<dbReference type="EMBL" id="KQ965733">
    <property type="protein sequence ID" value="KXS21421.1"/>
    <property type="molecule type" value="Genomic_DNA"/>
</dbReference>
<accession>A0A139AXE5</accession>
<organism evidence="2 3">
    <name type="scientific">Gonapodya prolifera (strain JEL478)</name>
    <name type="common">Monoblepharis prolifera</name>
    <dbReference type="NCBI Taxonomy" id="1344416"/>
    <lineage>
        <taxon>Eukaryota</taxon>
        <taxon>Fungi</taxon>
        <taxon>Fungi incertae sedis</taxon>
        <taxon>Chytridiomycota</taxon>
        <taxon>Chytridiomycota incertae sedis</taxon>
        <taxon>Monoblepharidomycetes</taxon>
        <taxon>Monoblepharidales</taxon>
        <taxon>Gonapodyaceae</taxon>
        <taxon>Gonapodya</taxon>
    </lineage>
</organism>
<feature type="region of interest" description="Disordered" evidence="1">
    <location>
        <begin position="283"/>
        <end position="329"/>
    </location>
</feature>
<proteinExistence type="predicted"/>
<name>A0A139AXE5_GONPJ</name>
<gene>
    <name evidence="2" type="ORF">M427DRAFT_27796</name>
</gene>
<protein>
    <submittedName>
        <fullName evidence="2">Uncharacterized protein</fullName>
    </submittedName>
</protein>
<evidence type="ECO:0000256" key="1">
    <source>
        <dbReference type="SAM" id="MobiDB-lite"/>
    </source>
</evidence>
<feature type="region of interest" description="Disordered" evidence="1">
    <location>
        <begin position="35"/>
        <end position="67"/>
    </location>
</feature>